<evidence type="ECO:0000256" key="1">
    <source>
        <dbReference type="ARBA" id="ARBA00022729"/>
    </source>
</evidence>
<organism evidence="4 5">
    <name type="scientific">Eiseniibacteriota bacterium</name>
    <dbReference type="NCBI Taxonomy" id="2212470"/>
    <lineage>
        <taxon>Bacteria</taxon>
        <taxon>Candidatus Eiseniibacteriota</taxon>
    </lineage>
</organism>
<accession>A0A948W3S5</accession>
<dbReference type="Proteomes" id="UP000777784">
    <property type="component" value="Unassembled WGS sequence"/>
</dbReference>
<evidence type="ECO:0000256" key="2">
    <source>
        <dbReference type="SAM" id="SignalP"/>
    </source>
</evidence>
<sequence length="1381" mass="152887">MKRRFKQGRILFLALSAILLLAVKAPQEGFSKEARSIVEARTQILSHGDRYLDIVLQFPQAVIDTVDQEGEDFHRPTLPGWTVSDRLGEPAIPKKTFYVALPPGGGYQIDYSTEREDQLTGINIPEVSNVASLISWRGAGSSEAPVVIGEPYWIRYQRVLPVTVSLWRADGLSRSFHAIRQLRLTVSMEGGDAVSVGRHPVSSVGGAPGVSVLNPIEGRMWLAAPQKGLKSRTSNIFSLTANPWLKMKSAKRGIYRITHDAAAEAGFPVEEVDLSSLRCFAGDQLPMAQDLNVEVDSLPVAMKECAILVEDGGVIGVWEENDAVLFLANGPDGWYQDRGAENRGMEHYARHPLSSYGAYWLTWGGLFEGEPARMEMIEGDPAGAAAGETAGARLHLERNTFYEPRQRDPDATWEKFWYQQALSSVNNFEFEIYFNAPGAVEGAAARVRARYWGANYRDTNTLPDHVLVARLNDVLVDSVSWEAYDRKDIDRTVTGLKARQNRWHYYPPYLNDPSDPTRSDKSNLAWIDVDYLQALEAVDDSLEFFGPTEIGVHAFRLTGFSSSASPAIFNATDPWNPYQISGSLESSGGGLMITFADTSSGSTAPHYVALDLQDSATPMALETVNRQGDWIREMEGPVDAIIITYRGFVSAAEDLADYHRQHFPDRDDAVVVVKTTDEIFDEFSAGTMDVAAMRNFLEYAYVHWVDPANETRRPLYVTFLGDAYYDPRDYLREGGVLRVPIYLDYYDSAYEFDIYNPQYSSDDWFVLFDGPSDNGLDMITGRLPVRDLTQANALVQKAISYEQDAPLDWWKTRIGLLADDRCQGVESDNLGFAHLRQTEQIADSILPQCFHPDRIYLYEYGWPYDGGECRFPTKPEATEDLLSLIADGILVMNYTGHGSEGQLADERLLETSLVSALDNDDRPFLFVNASCSVGKHDIPGYGLGESLVLRSTGGAIAMFAASSVASSGSNAQLNRALFNHMYPDKCISAVRPVGEAARLSKLEQGSSANSKRYILLGDPLITLVSPRYKIDLEWIAAGDAGPDTLIRGAAVRLAGAVRDTAGILLDQFNGSVSLRIYDSEISRHPSLSVYDDYNLLGAPIFRGDMPVSGGEFILNFIVPKSLLLGDRGWAKVFAYAQNGDVDAVGCRSEIWISEIEAALTDSEGPEIELSLSSSDSIAMPGDEFHIALTDSSGINITELVGSRSVVLRYNDSSGRPLVVEDLAQRIHFNGNASQAEVTTTIPASLPSGRTYTAVLRASDNLNNQSEARLTFRLISAGEERLTLGRLFNFPNPFEDGTGFFLEVAREVNVEISIYTARGRRIRKMEWWNEDPGVLSEKGLYWDGRDADGDRLANGIYFYRVRINDPQTGESVTRTEKCAVVR</sequence>
<evidence type="ECO:0000313" key="4">
    <source>
        <dbReference type="EMBL" id="MBU2691417.1"/>
    </source>
</evidence>
<dbReference type="InterPro" id="IPR029030">
    <property type="entry name" value="Caspase-like_dom_sf"/>
</dbReference>
<dbReference type="NCBIfam" id="NF033707">
    <property type="entry name" value="T9SS_sortase"/>
    <property type="match status" value="1"/>
</dbReference>
<dbReference type="Pfam" id="PF01364">
    <property type="entry name" value="Peptidase_C25"/>
    <property type="match status" value="1"/>
</dbReference>
<feature type="domain" description="Gingipain" evidence="3">
    <location>
        <begin position="641"/>
        <end position="1022"/>
    </location>
</feature>
<dbReference type="Gene3D" id="3.40.50.1460">
    <property type="match status" value="1"/>
</dbReference>
<dbReference type="Gene3D" id="2.60.40.3800">
    <property type="match status" value="1"/>
</dbReference>
<dbReference type="EMBL" id="JAHJDP010000061">
    <property type="protein sequence ID" value="MBU2691417.1"/>
    <property type="molecule type" value="Genomic_DNA"/>
</dbReference>
<dbReference type="GO" id="GO:0008234">
    <property type="term" value="F:cysteine-type peptidase activity"/>
    <property type="evidence" value="ECO:0007669"/>
    <property type="project" value="InterPro"/>
</dbReference>
<feature type="chain" id="PRO_5037912023" evidence="2">
    <location>
        <begin position="26"/>
        <end position="1381"/>
    </location>
</feature>
<evidence type="ECO:0000259" key="3">
    <source>
        <dbReference type="Pfam" id="PF01364"/>
    </source>
</evidence>
<dbReference type="InterPro" id="IPR038490">
    <property type="entry name" value="Gingipain_propep_sf"/>
</dbReference>
<comment type="caution">
    <text evidence="4">The sequence shown here is derived from an EMBL/GenBank/DDBJ whole genome shotgun (WGS) entry which is preliminary data.</text>
</comment>
<dbReference type="Gene3D" id="2.60.40.4070">
    <property type="match status" value="1"/>
</dbReference>
<dbReference type="CDD" id="cd02258">
    <property type="entry name" value="Peptidase_C25_N"/>
    <property type="match status" value="1"/>
</dbReference>
<dbReference type="InterPro" id="IPR029031">
    <property type="entry name" value="Gingipain_N_sf"/>
</dbReference>
<feature type="signal peptide" evidence="2">
    <location>
        <begin position="1"/>
        <end position="25"/>
    </location>
</feature>
<gene>
    <name evidence="4" type="primary">porU</name>
    <name evidence="4" type="ORF">KJ970_10870</name>
</gene>
<protein>
    <submittedName>
        <fullName evidence="4">Type IX secretion system sortase PorU</fullName>
    </submittedName>
</protein>
<evidence type="ECO:0000313" key="5">
    <source>
        <dbReference type="Proteomes" id="UP000777784"/>
    </source>
</evidence>
<name>A0A948W3S5_UNCEI</name>
<dbReference type="GO" id="GO:0006508">
    <property type="term" value="P:proteolysis"/>
    <property type="evidence" value="ECO:0007669"/>
    <property type="project" value="InterPro"/>
</dbReference>
<dbReference type="InterPro" id="IPR001769">
    <property type="entry name" value="Gingipain"/>
</dbReference>
<keyword evidence="1 2" id="KW-0732">Signal</keyword>
<dbReference type="SUPFAM" id="SSF52129">
    <property type="entry name" value="Caspase-like"/>
    <property type="match status" value="1"/>
</dbReference>
<proteinExistence type="predicted"/>
<dbReference type="Gene3D" id="3.40.50.10390">
    <property type="entry name" value="Gingipain r, domain 1"/>
    <property type="match status" value="1"/>
</dbReference>
<reference evidence="4" key="1">
    <citation type="submission" date="2021-05" db="EMBL/GenBank/DDBJ databases">
        <title>Energy efficiency and biological interactions define the core microbiome of deep oligotrophic groundwater.</title>
        <authorList>
            <person name="Mehrshad M."/>
            <person name="Lopez-Fernandez M."/>
            <person name="Bell E."/>
            <person name="Bernier-Latmani R."/>
            <person name="Bertilsson S."/>
            <person name="Dopson M."/>
        </authorList>
    </citation>
    <scope>NUCLEOTIDE SEQUENCE</scope>
    <source>
        <strain evidence="4">Modern_marine.mb.64</strain>
    </source>
</reference>